<sequence length="328" mass="34701">MQSGMGRRRLALLAAAGLIAPGRGWAQPAEAYPPRPVRIVLPVAPGGSTDTIGRVLADELVKKGRGSFFVENRPGAGGNLAYQLVAQSPPDGLNLLVAVDSLTVNPSLFRDAGYDPVTAFAPVALMARIPHVLVTHRNGPAKSFAEFMDIAKREPNRLQVAISGFGSGGHLSGAVIQHETGARWSVIPYRGGSTPMNDLMAGNVDAAFVTLGAVIGLIRGGQVVPLAITTPQRFPLLPDVPTVAEVSLPGYDVPNWYGLFAPAGTPAPIIARLNEWANAALAEPHVRQTLLENGFEIVGGPPERLGALVRESVPRWRNLIRDAGLRPE</sequence>
<dbReference type="SUPFAM" id="SSF53850">
    <property type="entry name" value="Periplasmic binding protein-like II"/>
    <property type="match status" value="1"/>
</dbReference>
<dbReference type="RefSeq" id="WP_086061757.1">
    <property type="nucleotide sequence ID" value="NZ_FQZF01000002.1"/>
</dbReference>
<dbReference type="Gene3D" id="3.40.190.150">
    <property type="entry name" value="Bordetella uptake gene, domain 1"/>
    <property type="match status" value="1"/>
</dbReference>
<dbReference type="Proteomes" id="UP000184387">
    <property type="component" value="Unassembled WGS sequence"/>
</dbReference>
<dbReference type="PIRSF" id="PIRSF017082">
    <property type="entry name" value="YflP"/>
    <property type="match status" value="1"/>
</dbReference>
<comment type="similarity">
    <text evidence="1">Belongs to the UPF0065 (bug) family.</text>
</comment>
<evidence type="ECO:0000313" key="4">
    <source>
        <dbReference type="Proteomes" id="UP000184387"/>
    </source>
</evidence>
<accession>A0A1M6ABN3</accession>
<dbReference type="CDD" id="cd13578">
    <property type="entry name" value="PBP2_Bug27"/>
    <property type="match status" value="1"/>
</dbReference>
<reference evidence="3 4" key="1">
    <citation type="submission" date="2016-11" db="EMBL/GenBank/DDBJ databases">
        <authorList>
            <person name="Jaros S."/>
            <person name="Januszkiewicz K."/>
            <person name="Wedrychowicz H."/>
        </authorList>
    </citation>
    <scope>NUCLEOTIDE SEQUENCE [LARGE SCALE GENOMIC DNA]</scope>
    <source>
        <strain evidence="3 4">DSM 14916</strain>
    </source>
</reference>
<dbReference type="PANTHER" id="PTHR42928">
    <property type="entry name" value="TRICARBOXYLATE-BINDING PROTEIN"/>
    <property type="match status" value="1"/>
</dbReference>
<dbReference type="InterPro" id="IPR005064">
    <property type="entry name" value="BUG"/>
</dbReference>
<evidence type="ECO:0000256" key="2">
    <source>
        <dbReference type="SAM" id="SignalP"/>
    </source>
</evidence>
<protein>
    <submittedName>
        <fullName evidence="3">Tripartite-type tricarboxylate transporter, receptor component TctC</fullName>
    </submittedName>
</protein>
<keyword evidence="4" id="KW-1185">Reference proteome</keyword>
<dbReference type="Pfam" id="PF03401">
    <property type="entry name" value="TctC"/>
    <property type="match status" value="1"/>
</dbReference>
<dbReference type="OrthoDB" id="7250553at2"/>
<dbReference type="STRING" id="198092.SAMN02745194_00057"/>
<keyword evidence="2" id="KW-0732">Signal</keyword>
<dbReference type="InterPro" id="IPR042100">
    <property type="entry name" value="Bug_dom1"/>
</dbReference>
<feature type="chain" id="PRO_5012974472" evidence="2">
    <location>
        <begin position="27"/>
        <end position="328"/>
    </location>
</feature>
<dbReference type="AlphaFoldDB" id="A0A1M6ABN3"/>
<feature type="signal peptide" evidence="2">
    <location>
        <begin position="1"/>
        <end position="26"/>
    </location>
</feature>
<evidence type="ECO:0000313" key="3">
    <source>
        <dbReference type="EMBL" id="SHI33573.1"/>
    </source>
</evidence>
<keyword evidence="3" id="KW-0675">Receptor</keyword>
<gene>
    <name evidence="3" type="ORF">SAMN02745194_00057</name>
</gene>
<dbReference type="PANTHER" id="PTHR42928:SF5">
    <property type="entry name" value="BLR1237 PROTEIN"/>
    <property type="match status" value="1"/>
</dbReference>
<dbReference type="EMBL" id="FQZF01000002">
    <property type="protein sequence ID" value="SHI33573.1"/>
    <property type="molecule type" value="Genomic_DNA"/>
</dbReference>
<dbReference type="Gene3D" id="3.40.190.10">
    <property type="entry name" value="Periplasmic binding protein-like II"/>
    <property type="match status" value="1"/>
</dbReference>
<evidence type="ECO:0000256" key="1">
    <source>
        <dbReference type="ARBA" id="ARBA00006987"/>
    </source>
</evidence>
<proteinExistence type="inferred from homology"/>
<organism evidence="3 4">
    <name type="scientific">Muricoccus roseus</name>
    <dbReference type="NCBI Taxonomy" id="198092"/>
    <lineage>
        <taxon>Bacteria</taxon>
        <taxon>Pseudomonadati</taxon>
        <taxon>Pseudomonadota</taxon>
        <taxon>Alphaproteobacteria</taxon>
        <taxon>Acetobacterales</taxon>
        <taxon>Roseomonadaceae</taxon>
        <taxon>Muricoccus</taxon>
    </lineage>
</organism>
<name>A0A1M6ABN3_9PROT</name>